<dbReference type="InterPro" id="IPR036291">
    <property type="entry name" value="NAD(P)-bd_dom_sf"/>
</dbReference>
<dbReference type="EMBL" id="JAARQN010000003">
    <property type="protein sequence ID" value="MBC1457141.1"/>
    <property type="molecule type" value="Genomic_DNA"/>
</dbReference>
<protein>
    <submittedName>
        <fullName evidence="3">Polysaccharide biosynthesis protein</fullName>
    </submittedName>
</protein>
<sequence length="467" mass="52588">MVLKRTVIIGGGEAANYVFHSLTSKAASGYQIIGLLDDCSDVKLNKIPRLGGLDQLEAVVRDEDITCVLLAIPSLEHTKRKRILDTCISLQIETQVLPTLQDIFAEKANITMRPVVYQDIIERDEFELDYQKVARMVKHKTILVTGAGGSIGSEITRQIMRGNPEKLILLGHGEASIYNIHRELGKVHPHVELVPCIADIQNKERLTAVFEAHRPDIVYHAAAHKHVPLMEENSTEAIANNAQGTWNLAEVANAYNVDKFVMISTDKAVKPTTVMGASKRIAEKIIQLFNQMSKTHFCVVRFGNVLGSRGSVVPLFHDQICNGEPVTLTHPDMERYFMTIPEASKLVIQASMLTVGGEIFVLDMGAPIKILDVIYKLIDLTGRKRETVPIEFIGIRKGEKVQEELFENHEKKPVQIFDKIFVGEDHPHPAELVEIQMLLDNYMSLTEQERKKQLFGLIELDWRYEKI</sequence>
<evidence type="ECO:0000313" key="4">
    <source>
        <dbReference type="Proteomes" id="UP000569903"/>
    </source>
</evidence>
<dbReference type="PANTHER" id="PTHR43318:SF1">
    <property type="entry name" value="POLYSACCHARIDE BIOSYNTHESIS PROTEIN EPSC-RELATED"/>
    <property type="match status" value="1"/>
</dbReference>
<dbReference type="SUPFAM" id="SSF51735">
    <property type="entry name" value="NAD(P)-binding Rossmann-fold domains"/>
    <property type="match status" value="1"/>
</dbReference>
<comment type="similarity">
    <text evidence="1">Belongs to the polysaccharide synthase family.</text>
</comment>
<evidence type="ECO:0000259" key="2">
    <source>
        <dbReference type="Pfam" id="PF02719"/>
    </source>
</evidence>
<organism evidence="3 4">
    <name type="scientific">Listeria newyorkensis</name>
    <dbReference type="NCBI Taxonomy" id="1497681"/>
    <lineage>
        <taxon>Bacteria</taxon>
        <taxon>Bacillati</taxon>
        <taxon>Bacillota</taxon>
        <taxon>Bacilli</taxon>
        <taxon>Bacillales</taxon>
        <taxon>Listeriaceae</taxon>
        <taxon>Listeria</taxon>
    </lineage>
</organism>
<gene>
    <name evidence="3" type="ORF">HB850_05180</name>
</gene>
<dbReference type="InterPro" id="IPR051203">
    <property type="entry name" value="Polysaccharide_Synthase-Rel"/>
</dbReference>
<name>A0A841YTR0_9LIST</name>
<dbReference type="Gene3D" id="3.40.50.720">
    <property type="entry name" value="NAD(P)-binding Rossmann-like Domain"/>
    <property type="match status" value="2"/>
</dbReference>
<accession>A0A841YTR0</accession>
<dbReference type="PANTHER" id="PTHR43318">
    <property type="entry name" value="UDP-N-ACETYLGLUCOSAMINE 4,6-DEHYDRATASE"/>
    <property type="match status" value="1"/>
</dbReference>
<dbReference type="CDD" id="cd05237">
    <property type="entry name" value="UDP_invert_4-6DH_SDR_e"/>
    <property type="match status" value="1"/>
</dbReference>
<dbReference type="Pfam" id="PF13727">
    <property type="entry name" value="CoA_binding_3"/>
    <property type="match status" value="1"/>
</dbReference>
<dbReference type="InterPro" id="IPR003869">
    <property type="entry name" value="Polysac_CapD-like"/>
</dbReference>
<proteinExistence type="inferred from homology"/>
<dbReference type="AlphaFoldDB" id="A0A841YTR0"/>
<reference evidence="3 4" key="1">
    <citation type="submission" date="2020-03" db="EMBL/GenBank/DDBJ databases">
        <title>Soil Listeria distribution.</title>
        <authorList>
            <person name="Liao J."/>
            <person name="Wiedmann M."/>
        </authorList>
    </citation>
    <scope>NUCLEOTIDE SEQUENCE [LARGE SCALE GENOMIC DNA]</scope>
    <source>
        <strain evidence="3 4">FSL L7-1614</strain>
    </source>
</reference>
<evidence type="ECO:0000256" key="1">
    <source>
        <dbReference type="ARBA" id="ARBA00007430"/>
    </source>
</evidence>
<dbReference type="Pfam" id="PF02719">
    <property type="entry name" value="Polysacc_synt_2"/>
    <property type="match status" value="1"/>
</dbReference>
<dbReference type="Proteomes" id="UP000569903">
    <property type="component" value="Unassembled WGS sequence"/>
</dbReference>
<dbReference type="RefSeq" id="WP_185388465.1">
    <property type="nucleotide sequence ID" value="NZ_JAARQN010000003.1"/>
</dbReference>
<evidence type="ECO:0000313" key="3">
    <source>
        <dbReference type="EMBL" id="MBC1457141.1"/>
    </source>
</evidence>
<feature type="domain" description="Polysaccharide biosynthesis protein CapD-like" evidence="2">
    <location>
        <begin position="142"/>
        <end position="422"/>
    </location>
</feature>
<comment type="caution">
    <text evidence="3">The sequence shown here is derived from an EMBL/GenBank/DDBJ whole genome shotgun (WGS) entry which is preliminary data.</text>
</comment>